<proteinExistence type="predicted"/>
<organism evidence="1 2">
    <name type="scientific">Colletotrichum navitas</name>
    <dbReference type="NCBI Taxonomy" id="681940"/>
    <lineage>
        <taxon>Eukaryota</taxon>
        <taxon>Fungi</taxon>
        <taxon>Dikarya</taxon>
        <taxon>Ascomycota</taxon>
        <taxon>Pezizomycotina</taxon>
        <taxon>Sordariomycetes</taxon>
        <taxon>Hypocreomycetidae</taxon>
        <taxon>Glomerellales</taxon>
        <taxon>Glomerellaceae</taxon>
        <taxon>Colletotrichum</taxon>
        <taxon>Colletotrichum graminicola species complex</taxon>
    </lineage>
</organism>
<dbReference type="AlphaFoldDB" id="A0AAD8V2F3"/>
<keyword evidence="2" id="KW-1185">Reference proteome</keyword>
<dbReference type="Proteomes" id="UP001230504">
    <property type="component" value="Unassembled WGS sequence"/>
</dbReference>
<dbReference type="EMBL" id="JAHLJV010000052">
    <property type="protein sequence ID" value="KAK1580747.1"/>
    <property type="molecule type" value="Genomic_DNA"/>
</dbReference>
<evidence type="ECO:0000313" key="1">
    <source>
        <dbReference type="EMBL" id="KAK1580747.1"/>
    </source>
</evidence>
<dbReference type="GeneID" id="85442599"/>
<gene>
    <name evidence="1" type="ORF">LY79DRAFT_560804</name>
</gene>
<name>A0AAD8V2F3_9PEZI</name>
<dbReference type="RefSeq" id="XP_060411764.1">
    <property type="nucleotide sequence ID" value="XM_060558359.1"/>
</dbReference>
<comment type="caution">
    <text evidence="1">The sequence shown here is derived from an EMBL/GenBank/DDBJ whole genome shotgun (WGS) entry which is preliminary data.</text>
</comment>
<protein>
    <submittedName>
        <fullName evidence="1">Uncharacterized protein</fullName>
    </submittedName>
</protein>
<accession>A0AAD8V2F3</accession>
<sequence>MTQHACVCGVVWCGGWPVLVCNNHVCMVWHGTSQQSAVQPNFQGYVRCDLFFFFFLFPFSHSYRFGHQQYQQILRSPRRQRQTTHAG</sequence>
<evidence type="ECO:0000313" key="2">
    <source>
        <dbReference type="Proteomes" id="UP001230504"/>
    </source>
</evidence>
<reference evidence="1" key="1">
    <citation type="submission" date="2021-06" db="EMBL/GenBank/DDBJ databases">
        <title>Comparative genomics, transcriptomics and evolutionary studies reveal genomic signatures of adaptation to plant cell wall in hemibiotrophic fungi.</title>
        <authorList>
            <consortium name="DOE Joint Genome Institute"/>
            <person name="Baroncelli R."/>
            <person name="Diaz J.F."/>
            <person name="Benocci T."/>
            <person name="Peng M."/>
            <person name="Battaglia E."/>
            <person name="Haridas S."/>
            <person name="Andreopoulos W."/>
            <person name="Labutti K."/>
            <person name="Pangilinan J."/>
            <person name="Floch G.L."/>
            <person name="Makela M.R."/>
            <person name="Henrissat B."/>
            <person name="Grigoriev I.V."/>
            <person name="Crouch J.A."/>
            <person name="De Vries R.P."/>
            <person name="Sukno S.A."/>
            <person name="Thon M.R."/>
        </authorList>
    </citation>
    <scope>NUCLEOTIDE SEQUENCE</scope>
    <source>
        <strain evidence="1">CBS 125086</strain>
    </source>
</reference>